<dbReference type="SUPFAM" id="SSF143081">
    <property type="entry name" value="BB1717-like"/>
    <property type="match status" value="1"/>
</dbReference>
<dbReference type="EMBL" id="CP029353">
    <property type="protein sequence ID" value="AWK87070.1"/>
    <property type="molecule type" value="Genomic_DNA"/>
</dbReference>
<accession>A0A2S2CRR8</accession>
<evidence type="ECO:0000313" key="10">
    <source>
        <dbReference type="EMBL" id="AWK87070.1"/>
    </source>
</evidence>
<protein>
    <recommendedName>
        <fullName evidence="8">Abasic site processing protein</fullName>
        <ecNumber evidence="8">3.4.-.-</ecNumber>
    </recommendedName>
</protein>
<dbReference type="EC" id="3.4.-.-" evidence="8"/>
<dbReference type="GO" id="GO:0106300">
    <property type="term" value="P:protein-DNA covalent cross-linking repair"/>
    <property type="evidence" value="ECO:0007669"/>
    <property type="project" value="InterPro"/>
</dbReference>
<dbReference type="PANTHER" id="PTHR13604">
    <property type="entry name" value="DC12-RELATED"/>
    <property type="match status" value="1"/>
</dbReference>
<gene>
    <name evidence="10" type="ORF">DEW08_13285</name>
</gene>
<keyword evidence="6" id="KW-0238">DNA-binding</keyword>
<keyword evidence="5" id="KW-0190">Covalent protein-DNA linkage</keyword>
<evidence type="ECO:0000256" key="2">
    <source>
        <dbReference type="ARBA" id="ARBA00022670"/>
    </source>
</evidence>
<dbReference type="Gene3D" id="3.90.1680.10">
    <property type="entry name" value="SOS response associated peptidase-like"/>
    <property type="match status" value="1"/>
</dbReference>
<evidence type="ECO:0000256" key="6">
    <source>
        <dbReference type="ARBA" id="ARBA00023125"/>
    </source>
</evidence>
<keyword evidence="7" id="KW-0456">Lyase</keyword>
<evidence type="ECO:0000256" key="8">
    <source>
        <dbReference type="RuleBase" id="RU364100"/>
    </source>
</evidence>
<dbReference type="Proteomes" id="UP000245629">
    <property type="component" value="Chromosome 2"/>
</dbReference>
<dbReference type="Pfam" id="PF02586">
    <property type="entry name" value="SRAP"/>
    <property type="match status" value="1"/>
</dbReference>
<evidence type="ECO:0000313" key="11">
    <source>
        <dbReference type="Proteomes" id="UP000245629"/>
    </source>
</evidence>
<dbReference type="RefSeq" id="WP_109327822.1">
    <property type="nucleotide sequence ID" value="NZ_CP029353.1"/>
</dbReference>
<dbReference type="OrthoDB" id="9782620at2"/>
<name>A0A2S2CRR8_9PROT</name>
<keyword evidence="11" id="KW-1185">Reference proteome</keyword>
<evidence type="ECO:0000256" key="3">
    <source>
        <dbReference type="ARBA" id="ARBA00022763"/>
    </source>
</evidence>
<evidence type="ECO:0000256" key="5">
    <source>
        <dbReference type="ARBA" id="ARBA00023124"/>
    </source>
</evidence>
<evidence type="ECO:0000256" key="4">
    <source>
        <dbReference type="ARBA" id="ARBA00022801"/>
    </source>
</evidence>
<keyword evidence="4 8" id="KW-0378">Hydrolase</keyword>
<dbReference type="PANTHER" id="PTHR13604:SF0">
    <property type="entry name" value="ABASIC SITE PROCESSING PROTEIN HMCES"/>
    <property type="match status" value="1"/>
</dbReference>
<dbReference type="GO" id="GO:0008233">
    <property type="term" value="F:peptidase activity"/>
    <property type="evidence" value="ECO:0007669"/>
    <property type="project" value="UniProtKB-KW"/>
</dbReference>
<dbReference type="InterPro" id="IPR003738">
    <property type="entry name" value="SRAP"/>
</dbReference>
<dbReference type="KEGG" id="azz:DEW08_13285"/>
<keyword evidence="3" id="KW-0227">DNA damage</keyword>
<dbReference type="GO" id="GO:0006508">
    <property type="term" value="P:proteolysis"/>
    <property type="evidence" value="ECO:0007669"/>
    <property type="project" value="UniProtKB-KW"/>
</dbReference>
<evidence type="ECO:0000256" key="7">
    <source>
        <dbReference type="ARBA" id="ARBA00023239"/>
    </source>
</evidence>
<dbReference type="GO" id="GO:0016829">
    <property type="term" value="F:lyase activity"/>
    <property type="evidence" value="ECO:0007669"/>
    <property type="project" value="UniProtKB-KW"/>
</dbReference>
<feature type="region of interest" description="Disordered" evidence="9">
    <location>
        <begin position="199"/>
        <end position="234"/>
    </location>
</feature>
<sequence>MLLVTPVDDLRAAFSFSERPNLPARWNVAPTQDVPVIRRAEDGNHLALLRWGLVPSWAADPSVGARMINARGESVAGKPAFRDAFRKRRCLVPLDGFYEWAAEGRRKQGYVIRRRDRSPFALAGLWERWRGPKGGPPLAEPLETMTIVTTGANAALAPLHDRMPVVLDRSDWDLWLDPQAPLPVLERMLRPAPDDLLDLQPVGPRVNNVRNDDPSCLDPPPDMRSPDDAAPTLF</sequence>
<proteinExistence type="inferred from homology"/>
<comment type="similarity">
    <text evidence="1 8">Belongs to the SOS response-associated peptidase family.</text>
</comment>
<keyword evidence="2 8" id="KW-0645">Protease</keyword>
<evidence type="ECO:0000256" key="9">
    <source>
        <dbReference type="SAM" id="MobiDB-lite"/>
    </source>
</evidence>
<dbReference type="GO" id="GO:0003697">
    <property type="term" value="F:single-stranded DNA binding"/>
    <property type="evidence" value="ECO:0007669"/>
    <property type="project" value="InterPro"/>
</dbReference>
<organism evidence="10 11">
    <name type="scientific">Azospirillum thermophilum</name>
    <dbReference type="NCBI Taxonomy" id="2202148"/>
    <lineage>
        <taxon>Bacteria</taxon>
        <taxon>Pseudomonadati</taxon>
        <taxon>Pseudomonadota</taxon>
        <taxon>Alphaproteobacteria</taxon>
        <taxon>Rhodospirillales</taxon>
        <taxon>Azospirillaceae</taxon>
        <taxon>Azospirillum</taxon>
    </lineage>
</organism>
<evidence type="ECO:0000256" key="1">
    <source>
        <dbReference type="ARBA" id="ARBA00008136"/>
    </source>
</evidence>
<reference evidence="11" key="1">
    <citation type="submission" date="2018-05" db="EMBL/GenBank/DDBJ databases">
        <title>Azospirillum thermophila sp. nov., a novel isolated from hot spring.</title>
        <authorList>
            <person name="Zhao Z."/>
        </authorList>
    </citation>
    <scope>NUCLEOTIDE SEQUENCE [LARGE SCALE GENOMIC DNA]</scope>
    <source>
        <strain evidence="11">CFH 70021</strain>
    </source>
</reference>
<dbReference type="AlphaFoldDB" id="A0A2S2CRR8"/>
<dbReference type="InterPro" id="IPR036590">
    <property type="entry name" value="SRAP-like"/>
</dbReference>